<protein>
    <submittedName>
        <fullName evidence="1">Uncharacterized protein</fullName>
    </submittedName>
</protein>
<reference evidence="1 2" key="1">
    <citation type="submission" date="2020-05" db="EMBL/GenBank/DDBJ databases">
        <title>Genome Sequencing of Type Strains.</title>
        <authorList>
            <person name="Lemaire J.F."/>
            <person name="Inderbitzin P."/>
            <person name="Gregorio O.A."/>
            <person name="Collins S.B."/>
            <person name="Wespe N."/>
            <person name="Knight-Connoni V."/>
        </authorList>
    </citation>
    <scope>NUCLEOTIDE SEQUENCE [LARGE SCALE GENOMIC DNA]</scope>
    <source>
        <strain evidence="1 2">ATCC 25174</strain>
    </source>
</reference>
<dbReference type="RefSeq" id="WP_175345890.1">
    <property type="nucleotide sequence ID" value="NZ_JABMCI010000040.1"/>
</dbReference>
<gene>
    <name evidence="1" type="ORF">HP550_01810</name>
</gene>
<organism evidence="1 2">
    <name type="scientific">Cellulomonas humilata</name>
    <dbReference type="NCBI Taxonomy" id="144055"/>
    <lineage>
        <taxon>Bacteria</taxon>
        <taxon>Bacillati</taxon>
        <taxon>Actinomycetota</taxon>
        <taxon>Actinomycetes</taxon>
        <taxon>Micrococcales</taxon>
        <taxon>Cellulomonadaceae</taxon>
        <taxon>Cellulomonas</taxon>
    </lineage>
</organism>
<keyword evidence="2" id="KW-1185">Reference proteome</keyword>
<dbReference type="Proteomes" id="UP000565724">
    <property type="component" value="Unassembled WGS sequence"/>
</dbReference>
<sequence length="177" mass="19537">MVGPGQERHLVVELSDGVGFAGALYLRDRFGLPAWTHIPALAPTITTRAIQTRVPDEDWDGWWRLLVESAPASPVAPPPGSALADLYRGVREEQVRWVQGQHPESSEAIRGYRPHWLPPWIGASSARGRCVTEVVPVGGSWSLALTPRRLLVSVELMRDHTAMDALWREQLAALEGP</sequence>
<accession>A0A7Y6DW94</accession>
<evidence type="ECO:0000313" key="1">
    <source>
        <dbReference type="EMBL" id="NUU15985.1"/>
    </source>
</evidence>
<comment type="caution">
    <text evidence="1">The sequence shown here is derived from an EMBL/GenBank/DDBJ whole genome shotgun (WGS) entry which is preliminary data.</text>
</comment>
<evidence type="ECO:0000313" key="2">
    <source>
        <dbReference type="Proteomes" id="UP000565724"/>
    </source>
</evidence>
<proteinExistence type="predicted"/>
<dbReference type="EMBL" id="JABMCI010000040">
    <property type="protein sequence ID" value="NUU15985.1"/>
    <property type="molecule type" value="Genomic_DNA"/>
</dbReference>
<name>A0A7Y6DW94_9CELL</name>
<dbReference type="AlphaFoldDB" id="A0A7Y6DW94"/>